<proteinExistence type="inferred from homology"/>
<evidence type="ECO:0000256" key="10">
    <source>
        <dbReference type="SAM" id="MobiDB-lite"/>
    </source>
</evidence>
<comment type="similarity">
    <text evidence="2">Belongs to the SWEET sugar transporter family.</text>
</comment>
<feature type="compositionally biased region" description="Basic and acidic residues" evidence="10">
    <location>
        <begin position="31"/>
        <end position="46"/>
    </location>
</feature>
<feature type="region of interest" description="Disordered" evidence="10">
    <location>
        <begin position="31"/>
        <end position="66"/>
    </location>
</feature>
<evidence type="ECO:0000256" key="7">
    <source>
        <dbReference type="ARBA" id="ARBA00022737"/>
    </source>
</evidence>
<evidence type="ECO:0000313" key="12">
    <source>
        <dbReference type="EMBL" id="KAE9299620.1"/>
    </source>
</evidence>
<keyword evidence="8 11" id="KW-1133">Transmembrane helix</keyword>
<dbReference type="GO" id="GO:0051119">
    <property type="term" value="F:sugar transmembrane transporter activity"/>
    <property type="evidence" value="ECO:0007669"/>
    <property type="project" value="InterPro"/>
</dbReference>
<dbReference type="InterPro" id="IPR047664">
    <property type="entry name" value="SWEET"/>
</dbReference>
<keyword evidence="6 11" id="KW-0812">Transmembrane</keyword>
<feature type="transmembrane region" description="Helical" evidence="11">
    <location>
        <begin position="206"/>
        <end position="229"/>
    </location>
</feature>
<evidence type="ECO:0000256" key="2">
    <source>
        <dbReference type="ARBA" id="ARBA00007809"/>
    </source>
</evidence>
<evidence type="ECO:0000256" key="4">
    <source>
        <dbReference type="ARBA" id="ARBA00022475"/>
    </source>
</evidence>
<gene>
    <name evidence="12" type="ORF">PF008_g23201</name>
</gene>
<feature type="transmembrane region" description="Helical" evidence="11">
    <location>
        <begin position="6"/>
        <end position="24"/>
    </location>
</feature>
<dbReference type="GO" id="GO:0005886">
    <property type="term" value="C:plasma membrane"/>
    <property type="evidence" value="ECO:0007669"/>
    <property type="project" value="UniProtKB-SubCell"/>
</dbReference>
<evidence type="ECO:0000256" key="6">
    <source>
        <dbReference type="ARBA" id="ARBA00022692"/>
    </source>
</evidence>
<comment type="subcellular location">
    <subcellularLocation>
        <location evidence="1">Cell membrane</location>
        <topology evidence="1">Multi-pass membrane protein</topology>
    </subcellularLocation>
</comment>
<dbReference type="EMBL" id="QXFY01002300">
    <property type="protein sequence ID" value="KAE9299620.1"/>
    <property type="molecule type" value="Genomic_DNA"/>
</dbReference>
<keyword evidence="5" id="KW-0762">Sugar transport</keyword>
<dbReference type="AlphaFoldDB" id="A0A6G0QRM9"/>
<dbReference type="Pfam" id="PF03083">
    <property type="entry name" value="MtN3_slv"/>
    <property type="match status" value="1"/>
</dbReference>
<keyword evidence="9 11" id="KW-0472">Membrane</keyword>
<feature type="transmembrane region" description="Helical" evidence="11">
    <location>
        <begin position="241"/>
        <end position="262"/>
    </location>
</feature>
<accession>A0A6G0QRM9</accession>
<comment type="caution">
    <text evidence="12">The sequence shown here is derived from an EMBL/GenBank/DDBJ whole genome shotgun (WGS) entry which is preliminary data.</text>
</comment>
<evidence type="ECO:0000256" key="9">
    <source>
        <dbReference type="ARBA" id="ARBA00023136"/>
    </source>
</evidence>
<reference evidence="12 13" key="1">
    <citation type="submission" date="2018-09" db="EMBL/GenBank/DDBJ databases">
        <title>Genomic investigation of the strawberry pathogen Phytophthora fragariae indicates pathogenicity is determined by transcriptional variation in three key races.</title>
        <authorList>
            <person name="Adams T.M."/>
            <person name="Armitage A.D."/>
            <person name="Sobczyk M.K."/>
            <person name="Bates H.J."/>
            <person name="Dunwell J.M."/>
            <person name="Nellist C.F."/>
            <person name="Harrison R.J."/>
        </authorList>
    </citation>
    <scope>NUCLEOTIDE SEQUENCE [LARGE SCALE GENOMIC DNA]</scope>
    <source>
        <strain evidence="12 13">NOV-77</strain>
    </source>
</reference>
<evidence type="ECO:0000256" key="1">
    <source>
        <dbReference type="ARBA" id="ARBA00004651"/>
    </source>
</evidence>
<evidence type="ECO:0000256" key="11">
    <source>
        <dbReference type="SAM" id="Phobius"/>
    </source>
</evidence>
<dbReference type="Proteomes" id="UP000486351">
    <property type="component" value="Unassembled WGS sequence"/>
</dbReference>
<sequence length="328" mass="36599">MDGGVHALVVNVHFVAALAIAALLSTVSTGNDDRLDTATRESEKGFQLKQLQPRKEARAQPRHFKERQLRASKRNKWARKLDGEGLLPREEGRGIMLPARMGKVIREVTVVDPVKINVFAEIAGMYIVPATKWNAAARATGEVFEDNTQESVERRRETLELAGKNFPSEDFAKSTVSLLVPLEFISVIYIFIFLRYTTDRKQTLKVIAVYAAVLSIIIAYAVLGGLGVISTIKDVLKYKTGIFIPIHMVIAGTFNNTMWIIYTPMAKLWFLLVTNACCATIGVAQLTVYMIYHPSKHPLGHGATLEDLLKKEKEDNNDTQSISIDRRA</sequence>
<name>A0A6G0QRM9_9STRA</name>
<keyword evidence="3" id="KW-0813">Transport</keyword>
<dbReference type="InterPro" id="IPR004316">
    <property type="entry name" value="SWEET_rpt"/>
</dbReference>
<evidence type="ECO:0000313" key="13">
    <source>
        <dbReference type="Proteomes" id="UP000486351"/>
    </source>
</evidence>
<organism evidence="12 13">
    <name type="scientific">Phytophthora fragariae</name>
    <dbReference type="NCBI Taxonomy" id="53985"/>
    <lineage>
        <taxon>Eukaryota</taxon>
        <taxon>Sar</taxon>
        <taxon>Stramenopiles</taxon>
        <taxon>Oomycota</taxon>
        <taxon>Peronosporomycetes</taxon>
        <taxon>Peronosporales</taxon>
        <taxon>Peronosporaceae</taxon>
        <taxon>Phytophthora</taxon>
    </lineage>
</organism>
<dbReference type="FunFam" id="1.20.1280.290:FF:000007">
    <property type="entry name" value="Bidirectional sugar transporter SWEET7"/>
    <property type="match status" value="1"/>
</dbReference>
<evidence type="ECO:0000256" key="3">
    <source>
        <dbReference type="ARBA" id="ARBA00022448"/>
    </source>
</evidence>
<feature type="transmembrane region" description="Helical" evidence="11">
    <location>
        <begin position="268"/>
        <end position="292"/>
    </location>
</feature>
<dbReference type="Gene3D" id="1.20.1280.290">
    <property type="match status" value="1"/>
</dbReference>
<evidence type="ECO:0000256" key="8">
    <source>
        <dbReference type="ARBA" id="ARBA00022989"/>
    </source>
</evidence>
<dbReference type="PANTHER" id="PTHR10791:SF30">
    <property type="entry name" value="SUGAR TRANSPORTER SWEET1"/>
    <property type="match status" value="1"/>
</dbReference>
<protein>
    <submittedName>
        <fullName evidence="12">Uncharacterized protein</fullName>
    </submittedName>
</protein>
<keyword evidence="4" id="KW-1003">Cell membrane</keyword>
<keyword evidence="7" id="KW-0677">Repeat</keyword>
<dbReference type="PANTHER" id="PTHR10791">
    <property type="entry name" value="RAG1-ACTIVATING PROTEIN 1"/>
    <property type="match status" value="1"/>
</dbReference>
<feature type="transmembrane region" description="Helical" evidence="11">
    <location>
        <begin position="176"/>
        <end position="194"/>
    </location>
</feature>
<evidence type="ECO:0000256" key="5">
    <source>
        <dbReference type="ARBA" id="ARBA00022597"/>
    </source>
</evidence>